<name>A0ABP0TYE9_9BRYO</name>
<sequence>MDYVGIGLSFRQMAATIQKAKDRTKTAKLIGLNDCIVGQYTRVLVAIALQQITLILDDKSVWAMSLAGDESTHRG</sequence>
<evidence type="ECO:0000313" key="1">
    <source>
        <dbReference type="EMBL" id="CAK9208544.1"/>
    </source>
</evidence>
<organism evidence="1 2">
    <name type="scientific">Sphagnum troendelagicum</name>
    <dbReference type="NCBI Taxonomy" id="128251"/>
    <lineage>
        <taxon>Eukaryota</taxon>
        <taxon>Viridiplantae</taxon>
        <taxon>Streptophyta</taxon>
        <taxon>Embryophyta</taxon>
        <taxon>Bryophyta</taxon>
        <taxon>Sphagnophytina</taxon>
        <taxon>Sphagnopsida</taxon>
        <taxon>Sphagnales</taxon>
        <taxon>Sphagnaceae</taxon>
        <taxon>Sphagnum</taxon>
    </lineage>
</organism>
<reference evidence="1" key="1">
    <citation type="submission" date="2024-02" db="EMBL/GenBank/DDBJ databases">
        <authorList>
            <consortium name="ELIXIR-Norway"/>
            <consortium name="Elixir Norway"/>
        </authorList>
    </citation>
    <scope>NUCLEOTIDE SEQUENCE</scope>
</reference>
<proteinExistence type="predicted"/>
<dbReference type="PANTHER" id="PTHR37067">
    <property type="entry name" value="PX DOMAIN-CONTAINING PROTEIN"/>
    <property type="match status" value="1"/>
</dbReference>
<protein>
    <submittedName>
        <fullName evidence="1">Uncharacterized protein</fullName>
    </submittedName>
</protein>
<gene>
    <name evidence="1" type="ORF">CSSPTR1EN2_LOCUS9236</name>
</gene>
<dbReference type="PANTHER" id="PTHR37067:SF3">
    <property type="entry name" value="PX DOMAIN-CONTAINING PROTEIN"/>
    <property type="match status" value="1"/>
</dbReference>
<keyword evidence="2" id="KW-1185">Reference proteome</keyword>
<accession>A0ABP0TYE9</accession>
<dbReference type="EMBL" id="OZ019909">
    <property type="protein sequence ID" value="CAK9208544.1"/>
    <property type="molecule type" value="Genomic_DNA"/>
</dbReference>
<dbReference type="Proteomes" id="UP001497512">
    <property type="component" value="Chromosome 17"/>
</dbReference>
<evidence type="ECO:0000313" key="2">
    <source>
        <dbReference type="Proteomes" id="UP001497512"/>
    </source>
</evidence>